<feature type="transmembrane region" description="Helical" evidence="12">
    <location>
        <begin position="187"/>
        <end position="205"/>
    </location>
</feature>
<dbReference type="PANTHER" id="PTHR12714">
    <property type="entry name" value="PROTEIN-S ISOPRENYLCYSTEINE O-METHYLTRANSFERASE"/>
    <property type="match status" value="1"/>
</dbReference>
<keyword evidence="15" id="KW-1185">Reference proteome</keyword>
<evidence type="ECO:0000256" key="9">
    <source>
        <dbReference type="ARBA" id="ARBA00023136"/>
    </source>
</evidence>
<keyword evidence="2" id="KW-0444">Lipid biosynthesis</keyword>
<dbReference type="AlphaFoldDB" id="A0AAD6UE09"/>
<comment type="subcellular location">
    <subcellularLocation>
        <location evidence="1">Endomembrane system</location>
        <topology evidence="1">Multi-pass membrane protein</topology>
    </subcellularLocation>
</comment>
<dbReference type="InterPro" id="IPR007318">
    <property type="entry name" value="Phopholipid_MeTrfase"/>
</dbReference>
<feature type="transmembrane region" description="Helical" evidence="12">
    <location>
        <begin position="93"/>
        <end position="115"/>
    </location>
</feature>
<comment type="caution">
    <text evidence="14">The sequence shown here is derived from an EMBL/GenBank/DDBJ whole genome shotgun (WGS) entry which is preliminary data.</text>
</comment>
<keyword evidence="5 12" id="KW-0812">Transmembrane</keyword>
<evidence type="ECO:0000256" key="12">
    <source>
        <dbReference type="SAM" id="Phobius"/>
    </source>
</evidence>
<evidence type="ECO:0000256" key="7">
    <source>
        <dbReference type="ARBA" id="ARBA00022989"/>
    </source>
</evidence>
<dbReference type="Pfam" id="PF04191">
    <property type="entry name" value="PEMT"/>
    <property type="match status" value="1"/>
</dbReference>
<sequence>MPLTRILCIVTSTLGLHTVSTSPNPPLPDSGLAIAPTSLEFMLASRYLRTIQTCFYWSVGAAETVVIVARIMAPSPWAQDMLSTFSFGGDLTRVHLTATPTVALGSLLIASGAIVRLHCYKALGVHFTFETGILQDHKLVTTGPYGIVRHPGYTGAFLAYVGLMLYYGSPGSWAMECVIKGSSAGRAFGALYAVLMFLVVTGLTWRISKEDAGLRNEFGQEWERYAAEVRYVLIPGVF</sequence>
<dbReference type="GO" id="GO:0032259">
    <property type="term" value="P:methylation"/>
    <property type="evidence" value="ECO:0007669"/>
    <property type="project" value="UniProtKB-KW"/>
</dbReference>
<keyword evidence="11" id="KW-1208">Phospholipid metabolism</keyword>
<evidence type="ECO:0000256" key="3">
    <source>
        <dbReference type="ARBA" id="ARBA00022603"/>
    </source>
</evidence>
<feature type="chain" id="PRO_5042260045" description="Protein-S-isoprenylcysteine O-methyltransferase" evidence="13">
    <location>
        <begin position="22"/>
        <end position="238"/>
    </location>
</feature>
<protein>
    <recommendedName>
        <fullName evidence="16">Protein-S-isoprenylcysteine O-methyltransferase</fullName>
    </recommendedName>
</protein>
<dbReference type="GO" id="GO:0012505">
    <property type="term" value="C:endomembrane system"/>
    <property type="evidence" value="ECO:0007669"/>
    <property type="project" value="UniProtKB-SubCell"/>
</dbReference>
<keyword evidence="8" id="KW-0443">Lipid metabolism</keyword>
<evidence type="ECO:0000313" key="15">
    <source>
        <dbReference type="Proteomes" id="UP001222325"/>
    </source>
</evidence>
<keyword evidence="4" id="KW-0949">S-adenosyl-L-methionine</keyword>
<organism evidence="14 15">
    <name type="scientific">Mycena belliarum</name>
    <dbReference type="NCBI Taxonomy" id="1033014"/>
    <lineage>
        <taxon>Eukaryota</taxon>
        <taxon>Fungi</taxon>
        <taxon>Dikarya</taxon>
        <taxon>Basidiomycota</taxon>
        <taxon>Agaricomycotina</taxon>
        <taxon>Agaricomycetes</taxon>
        <taxon>Agaricomycetidae</taxon>
        <taxon>Agaricales</taxon>
        <taxon>Marasmiineae</taxon>
        <taxon>Mycenaceae</taxon>
        <taxon>Mycena</taxon>
    </lineage>
</organism>
<keyword evidence="7 12" id="KW-1133">Transmembrane helix</keyword>
<feature type="transmembrane region" description="Helical" evidence="12">
    <location>
        <begin position="55"/>
        <end position="73"/>
    </location>
</feature>
<evidence type="ECO:0000256" key="13">
    <source>
        <dbReference type="SAM" id="SignalP"/>
    </source>
</evidence>
<keyword evidence="13" id="KW-0732">Signal</keyword>
<name>A0AAD6UE09_9AGAR</name>
<dbReference type="PANTHER" id="PTHR12714:SF9">
    <property type="entry name" value="PROTEIN-S-ISOPRENYLCYSTEINE O-METHYLTRANSFERASE"/>
    <property type="match status" value="1"/>
</dbReference>
<keyword evidence="3" id="KW-0489">Methyltransferase</keyword>
<dbReference type="Gene3D" id="1.20.120.1630">
    <property type="match status" value="1"/>
</dbReference>
<keyword evidence="6" id="KW-0256">Endoplasmic reticulum</keyword>
<evidence type="ECO:0000256" key="11">
    <source>
        <dbReference type="ARBA" id="ARBA00023264"/>
    </source>
</evidence>
<evidence type="ECO:0008006" key="16">
    <source>
        <dbReference type="Google" id="ProtNLM"/>
    </source>
</evidence>
<feature type="transmembrane region" description="Helical" evidence="12">
    <location>
        <begin position="147"/>
        <end position="167"/>
    </location>
</feature>
<feature type="signal peptide" evidence="13">
    <location>
        <begin position="1"/>
        <end position="21"/>
    </location>
</feature>
<keyword evidence="9 12" id="KW-0472">Membrane</keyword>
<dbReference type="GO" id="GO:0008654">
    <property type="term" value="P:phospholipid biosynthetic process"/>
    <property type="evidence" value="ECO:0007669"/>
    <property type="project" value="UniProtKB-KW"/>
</dbReference>
<evidence type="ECO:0000256" key="5">
    <source>
        <dbReference type="ARBA" id="ARBA00022692"/>
    </source>
</evidence>
<reference evidence="14" key="1">
    <citation type="submission" date="2023-03" db="EMBL/GenBank/DDBJ databases">
        <title>Massive genome expansion in bonnet fungi (Mycena s.s.) driven by repeated elements and novel gene families across ecological guilds.</title>
        <authorList>
            <consortium name="Lawrence Berkeley National Laboratory"/>
            <person name="Harder C.B."/>
            <person name="Miyauchi S."/>
            <person name="Viragh M."/>
            <person name="Kuo A."/>
            <person name="Thoen E."/>
            <person name="Andreopoulos B."/>
            <person name="Lu D."/>
            <person name="Skrede I."/>
            <person name="Drula E."/>
            <person name="Henrissat B."/>
            <person name="Morin E."/>
            <person name="Kohler A."/>
            <person name="Barry K."/>
            <person name="LaButti K."/>
            <person name="Morin E."/>
            <person name="Salamov A."/>
            <person name="Lipzen A."/>
            <person name="Mereny Z."/>
            <person name="Hegedus B."/>
            <person name="Baldrian P."/>
            <person name="Stursova M."/>
            <person name="Weitz H."/>
            <person name="Taylor A."/>
            <person name="Grigoriev I.V."/>
            <person name="Nagy L.G."/>
            <person name="Martin F."/>
            <person name="Kauserud H."/>
        </authorList>
    </citation>
    <scope>NUCLEOTIDE SEQUENCE</scope>
    <source>
        <strain evidence="14">CBHHK173m</strain>
    </source>
</reference>
<evidence type="ECO:0000256" key="8">
    <source>
        <dbReference type="ARBA" id="ARBA00023098"/>
    </source>
</evidence>
<keyword evidence="10" id="KW-0594">Phospholipid biosynthesis</keyword>
<evidence type="ECO:0000313" key="14">
    <source>
        <dbReference type="EMBL" id="KAJ7093998.1"/>
    </source>
</evidence>
<evidence type="ECO:0000256" key="4">
    <source>
        <dbReference type="ARBA" id="ARBA00022691"/>
    </source>
</evidence>
<keyword evidence="3" id="KW-0808">Transferase</keyword>
<evidence type="ECO:0000256" key="2">
    <source>
        <dbReference type="ARBA" id="ARBA00022516"/>
    </source>
</evidence>
<dbReference type="Proteomes" id="UP001222325">
    <property type="component" value="Unassembled WGS sequence"/>
</dbReference>
<gene>
    <name evidence="14" type="ORF">B0H15DRAFT_149346</name>
</gene>
<accession>A0AAD6UE09</accession>
<evidence type="ECO:0000256" key="1">
    <source>
        <dbReference type="ARBA" id="ARBA00004127"/>
    </source>
</evidence>
<evidence type="ECO:0000256" key="10">
    <source>
        <dbReference type="ARBA" id="ARBA00023209"/>
    </source>
</evidence>
<dbReference type="GO" id="GO:0008168">
    <property type="term" value="F:methyltransferase activity"/>
    <property type="evidence" value="ECO:0007669"/>
    <property type="project" value="UniProtKB-KW"/>
</dbReference>
<evidence type="ECO:0000256" key="6">
    <source>
        <dbReference type="ARBA" id="ARBA00022824"/>
    </source>
</evidence>
<dbReference type="EMBL" id="JARJCN010000015">
    <property type="protein sequence ID" value="KAJ7093998.1"/>
    <property type="molecule type" value="Genomic_DNA"/>
</dbReference>
<proteinExistence type="predicted"/>